<reference evidence="1 2" key="1">
    <citation type="submission" date="2015-01" db="EMBL/GenBank/DDBJ databases">
        <title>Evolution of Trichinella species and genotypes.</title>
        <authorList>
            <person name="Korhonen P.K."/>
            <person name="Edoardo P."/>
            <person name="Giuseppe L.R."/>
            <person name="Gasser R.B."/>
        </authorList>
    </citation>
    <scope>NUCLEOTIDE SEQUENCE [LARGE SCALE GENOMIC DNA]</scope>
    <source>
        <strain evidence="1">ISS37</strain>
    </source>
</reference>
<evidence type="ECO:0000313" key="1">
    <source>
        <dbReference type="EMBL" id="KRX23788.1"/>
    </source>
</evidence>
<gene>
    <name evidence="1" type="ORF">T07_3750</name>
</gene>
<sequence length="100" mass="11906">MEFQRGQKRVLAERVRGVVEKALEDSEFGNWVQLYDLIMRGVIIKKSKDPSYLEMPIIKWLWLEAFLRRRMGEVKRNTNSLIARLDIHWLEVVEDQSSSE</sequence>
<organism evidence="1 2">
    <name type="scientific">Trichinella nelsoni</name>
    <dbReference type="NCBI Taxonomy" id="6336"/>
    <lineage>
        <taxon>Eukaryota</taxon>
        <taxon>Metazoa</taxon>
        <taxon>Ecdysozoa</taxon>
        <taxon>Nematoda</taxon>
        <taxon>Enoplea</taxon>
        <taxon>Dorylaimia</taxon>
        <taxon>Trichinellida</taxon>
        <taxon>Trichinellidae</taxon>
        <taxon>Trichinella</taxon>
    </lineage>
</organism>
<dbReference type="Proteomes" id="UP000054630">
    <property type="component" value="Unassembled WGS sequence"/>
</dbReference>
<comment type="caution">
    <text evidence="1">The sequence shown here is derived from an EMBL/GenBank/DDBJ whole genome shotgun (WGS) entry which is preliminary data.</text>
</comment>
<evidence type="ECO:0000313" key="2">
    <source>
        <dbReference type="Proteomes" id="UP000054630"/>
    </source>
</evidence>
<keyword evidence="2" id="KW-1185">Reference proteome</keyword>
<dbReference type="AlphaFoldDB" id="A0A0V0SAQ2"/>
<accession>A0A0V0SAQ2</accession>
<name>A0A0V0SAQ2_9BILA</name>
<protein>
    <submittedName>
        <fullName evidence="1">Uncharacterized protein</fullName>
    </submittedName>
</protein>
<proteinExistence type="predicted"/>
<dbReference type="EMBL" id="JYDL01000021">
    <property type="protein sequence ID" value="KRX23788.1"/>
    <property type="molecule type" value="Genomic_DNA"/>
</dbReference>